<dbReference type="GO" id="GO:0005975">
    <property type="term" value="P:carbohydrate metabolic process"/>
    <property type="evidence" value="ECO:0007669"/>
    <property type="project" value="InterPro"/>
</dbReference>
<dbReference type="SUPFAM" id="SSF49785">
    <property type="entry name" value="Galactose-binding domain-like"/>
    <property type="match status" value="1"/>
</dbReference>
<dbReference type="KEGG" id="fgl:EM308_14130"/>
<comment type="similarity">
    <text evidence="1 4">Belongs to the glycosyl hydrolase 43 family.</text>
</comment>
<dbReference type="AlphaFoldDB" id="A0AAC9I7Q5"/>
<dbReference type="InterPro" id="IPR000421">
    <property type="entry name" value="FA58C"/>
</dbReference>
<dbReference type="Pfam" id="PF04616">
    <property type="entry name" value="Glyco_hydro_43"/>
    <property type="match status" value="1"/>
</dbReference>
<dbReference type="PANTHER" id="PTHR42812">
    <property type="entry name" value="BETA-XYLOSIDASE"/>
    <property type="match status" value="1"/>
</dbReference>
<protein>
    <recommendedName>
        <fullName evidence="5">F5/8 type C domain-containing protein</fullName>
    </recommendedName>
</protein>
<evidence type="ECO:0000256" key="3">
    <source>
        <dbReference type="ARBA" id="ARBA00023295"/>
    </source>
</evidence>
<proteinExistence type="inferred from homology"/>
<dbReference type="CDD" id="cd00063">
    <property type="entry name" value="FN3"/>
    <property type="match status" value="1"/>
</dbReference>
<dbReference type="InterPro" id="IPR051795">
    <property type="entry name" value="Glycosyl_Hydrlase_43"/>
</dbReference>
<dbReference type="CDD" id="cd08982">
    <property type="entry name" value="GH43-like"/>
    <property type="match status" value="1"/>
</dbReference>
<evidence type="ECO:0000313" key="7">
    <source>
        <dbReference type="Proteomes" id="UP000175968"/>
    </source>
</evidence>
<dbReference type="EMBL" id="CP017479">
    <property type="protein sequence ID" value="AOW11407.1"/>
    <property type="molecule type" value="Genomic_DNA"/>
</dbReference>
<keyword evidence="2 4" id="KW-0378">Hydrolase</keyword>
<dbReference type="InterPro" id="IPR013783">
    <property type="entry name" value="Ig-like_fold"/>
</dbReference>
<dbReference type="Pfam" id="PF00754">
    <property type="entry name" value="F5_F8_type_C"/>
    <property type="match status" value="1"/>
</dbReference>
<evidence type="ECO:0000256" key="1">
    <source>
        <dbReference type="ARBA" id="ARBA00009865"/>
    </source>
</evidence>
<dbReference type="InterPro" id="IPR036116">
    <property type="entry name" value="FN3_sf"/>
</dbReference>
<dbReference type="InterPro" id="IPR006710">
    <property type="entry name" value="Glyco_hydro_43"/>
</dbReference>
<reference evidence="6 7" key="1">
    <citation type="submission" date="2016-10" db="EMBL/GenBank/DDBJ databases">
        <title>Flavobacterium gilvum sp. nov., isolated from stream water.</title>
        <authorList>
            <person name="Shin S.-K."/>
            <person name="Cho Y.-J."/>
            <person name="Yi H."/>
        </authorList>
    </citation>
    <scope>NUCLEOTIDE SEQUENCE [LARGE SCALE GENOMIC DNA]</scope>
    <source>
        <strain evidence="6 7">EM1308</strain>
    </source>
</reference>
<organism evidence="6 7">
    <name type="scientific">Flavobacterium gilvum</name>
    <dbReference type="NCBI Taxonomy" id="1492737"/>
    <lineage>
        <taxon>Bacteria</taxon>
        <taxon>Pseudomonadati</taxon>
        <taxon>Bacteroidota</taxon>
        <taxon>Flavobacteriia</taxon>
        <taxon>Flavobacteriales</taxon>
        <taxon>Flavobacteriaceae</taxon>
        <taxon>Flavobacterium</taxon>
    </lineage>
</organism>
<name>A0AAC9I7Q5_9FLAO</name>
<dbReference type="Gene3D" id="2.115.10.20">
    <property type="entry name" value="Glycosyl hydrolase domain, family 43"/>
    <property type="match status" value="1"/>
</dbReference>
<gene>
    <name evidence="6" type="ORF">EM308_14130</name>
</gene>
<dbReference type="InterPro" id="IPR003961">
    <property type="entry name" value="FN3_dom"/>
</dbReference>
<accession>A0AAC9I7Q5</accession>
<feature type="domain" description="F5/8 type C" evidence="5">
    <location>
        <begin position="333"/>
        <end position="484"/>
    </location>
</feature>
<dbReference type="PROSITE" id="PS50022">
    <property type="entry name" value="FA58C_3"/>
    <property type="match status" value="1"/>
</dbReference>
<keyword evidence="7" id="KW-1185">Reference proteome</keyword>
<dbReference type="Gene3D" id="2.60.40.10">
    <property type="entry name" value="Immunoglobulins"/>
    <property type="match status" value="1"/>
</dbReference>
<evidence type="ECO:0000313" key="6">
    <source>
        <dbReference type="EMBL" id="AOW11407.1"/>
    </source>
</evidence>
<dbReference type="Proteomes" id="UP000175968">
    <property type="component" value="Chromosome"/>
</dbReference>
<keyword evidence="3 4" id="KW-0326">Glycosidase</keyword>
<evidence type="ECO:0000256" key="4">
    <source>
        <dbReference type="RuleBase" id="RU361187"/>
    </source>
</evidence>
<dbReference type="GO" id="GO:0004553">
    <property type="term" value="F:hydrolase activity, hydrolyzing O-glycosyl compounds"/>
    <property type="evidence" value="ECO:0007669"/>
    <property type="project" value="InterPro"/>
</dbReference>
<evidence type="ECO:0000256" key="2">
    <source>
        <dbReference type="ARBA" id="ARBA00022801"/>
    </source>
</evidence>
<dbReference type="InterPro" id="IPR008979">
    <property type="entry name" value="Galactose-bd-like_sf"/>
</dbReference>
<dbReference type="SUPFAM" id="SSF49265">
    <property type="entry name" value="Fibronectin type III"/>
    <property type="match status" value="1"/>
</dbReference>
<dbReference type="Gene3D" id="2.60.120.260">
    <property type="entry name" value="Galactose-binding domain-like"/>
    <property type="match status" value="1"/>
</dbReference>
<dbReference type="PANTHER" id="PTHR42812:SF14">
    <property type="entry name" value="SECRETED PROTEIN"/>
    <property type="match status" value="1"/>
</dbReference>
<evidence type="ECO:0000259" key="5">
    <source>
        <dbReference type="PROSITE" id="PS50022"/>
    </source>
</evidence>
<dbReference type="InterPro" id="IPR023296">
    <property type="entry name" value="Glyco_hydro_beta-prop_sf"/>
</dbReference>
<dbReference type="SUPFAM" id="SSF75005">
    <property type="entry name" value="Arabinanase/levansucrase/invertase"/>
    <property type="match status" value="1"/>
</dbReference>
<sequence length="571" mass="66309">MKARRRKIILSILVFIFYTATFYAQTTYCNPINISYRFCIKKDNWGWISGTQSYREGADPTMLVFKKEYYLFVSKSGGYWHSKDMIAWDFITTNDLPWEEYAPTVVEMNGEVYFMAAGQKLYKTSDPKSGKWTYIRNYKFSSFTDPCLFLDDDKRLYLYYGSADNLPLYGIELDVKNNFEPIGKIQPMVSLHLDKYGWENKGEDQLLNIPKSWLEGAWLNKYRGKYYFQYASPLQGKEYNDAVYIGDNPLGPYTIAKQNPYAYKPTGFAFGAGHGNTFQDNYGNYWHTGTVGVNIYHLFERRINLIPAAFDKEDNLYSNSYLADYPHYIPNKNLKGNTDLFTGWMLLSYNKKVETSSVLENFNPENAVDENIRTFWSAKTGNKGEWLSLDLEKEYTVRAIQINFTDKDTELLGRADYKPYQYVIEYSNDKKNWEVLIDKSNNANDYPHDYFELSKSVKGRYFRITNHNVPDGKFAISGFRIFGRGNDKLPKSVVNVKIERNDSDKKKATLTWDKVSNATGYIVRYGLAKDKLYLNHQVYSDTSATILSLDKDAEYFYVVDAFNESGITKGK</sequence>